<sequence length="167" mass="18359">VNKFRIPLLTLAAFVGVAGFYIIHKKEIESPKKTQHAASSSFTNQKETLSNQTSEEFVTTSSGLQYRILNEGSGDDSPGPESVVSVHYRGKLTNGLEFDSSYKRNQPASFPVNGVIRGWTEALQLMKEGDKWELIIPPDLGYGSKGAGNIIPPDSTLIFEVELIEIK</sequence>
<evidence type="ECO:0000256" key="1">
    <source>
        <dbReference type="ARBA" id="ARBA00000971"/>
    </source>
</evidence>
<dbReference type="EC" id="5.2.1.8" evidence="2"/>
<keyword evidence="3" id="KW-0697">Rotamase</keyword>
<dbReference type="Gene3D" id="3.10.50.40">
    <property type="match status" value="1"/>
</dbReference>
<keyword evidence="6" id="KW-0812">Transmembrane</keyword>
<dbReference type="InterPro" id="IPR001179">
    <property type="entry name" value="PPIase_FKBP_dom"/>
</dbReference>
<dbReference type="PANTHER" id="PTHR43811">
    <property type="entry name" value="FKBP-TYPE PEPTIDYL-PROLYL CIS-TRANS ISOMERASE FKPA"/>
    <property type="match status" value="1"/>
</dbReference>
<dbReference type="InterPro" id="IPR046357">
    <property type="entry name" value="PPIase_dom_sf"/>
</dbReference>
<evidence type="ECO:0000256" key="3">
    <source>
        <dbReference type="ARBA" id="ARBA00023110"/>
    </source>
</evidence>
<evidence type="ECO:0000256" key="6">
    <source>
        <dbReference type="SAM" id="Phobius"/>
    </source>
</evidence>
<evidence type="ECO:0000256" key="2">
    <source>
        <dbReference type="ARBA" id="ARBA00013194"/>
    </source>
</evidence>
<keyword evidence="6" id="KW-1133">Transmembrane helix</keyword>
<dbReference type="PROSITE" id="PS50059">
    <property type="entry name" value="FKBP_PPIASE"/>
    <property type="match status" value="1"/>
</dbReference>
<evidence type="ECO:0000256" key="4">
    <source>
        <dbReference type="ARBA" id="ARBA00023235"/>
    </source>
</evidence>
<gene>
    <name evidence="8" type="ORF">METZ01_LOCUS205665</name>
</gene>
<comment type="catalytic activity">
    <reaction evidence="1">
        <text>[protein]-peptidylproline (omega=180) = [protein]-peptidylproline (omega=0)</text>
        <dbReference type="Rhea" id="RHEA:16237"/>
        <dbReference type="Rhea" id="RHEA-COMP:10747"/>
        <dbReference type="Rhea" id="RHEA-COMP:10748"/>
        <dbReference type="ChEBI" id="CHEBI:83833"/>
        <dbReference type="ChEBI" id="CHEBI:83834"/>
        <dbReference type="EC" id="5.2.1.8"/>
    </reaction>
</comment>
<dbReference type="GO" id="GO:0003755">
    <property type="term" value="F:peptidyl-prolyl cis-trans isomerase activity"/>
    <property type="evidence" value="ECO:0007669"/>
    <property type="project" value="UniProtKB-KW"/>
</dbReference>
<protein>
    <recommendedName>
        <fullName evidence="2">peptidylprolyl isomerase</fullName>
        <ecNumber evidence="2">5.2.1.8</ecNumber>
    </recommendedName>
</protein>
<reference evidence="8" key="1">
    <citation type="submission" date="2018-05" db="EMBL/GenBank/DDBJ databases">
        <authorList>
            <person name="Lanie J.A."/>
            <person name="Ng W.-L."/>
            <person name="Kazmierczak K.M."/>
            <person name="Andrzejewski T.M."/>
            <person name="Davidsen T.M."/>
            <person name="Wayne K.J."/>
            <person name="Tettelin H."/>
            <person name="Glass J.I."/>
            <person name="Rusch D."/>
            <person name="Podicherti R."/>
            <person name="Tsui H.-C.T."/>
            <person name="Winkler M.E."/>
        </authorList>
    </citation>
    <scope>NUCLEOTIDE SEQUENCE</scope>
</reference>
<evidence type="ECO:0000313" key="8">
    <source>
        <dbReference type="EMBL" id="SVB52811.1"/>
    </source>
</evidence>
<evidence type="ECO:0000256" key="5">
    <source>
        <dbReference type="SAM" id="MobiDB-lite"/>
    </source>
</evidence>
<proteinExistence type="predicted"/>
<dbReference type="EMBL" id="UINC01045717">
    <property type="protein sequence ID" value="SVB52811.1"/>
    <property type="molecule type" value="Genomic_DNA"/>
</dbReference>
<dbReference type="SUPFAM" id="SSF54534">
    <property type="entry name" value="FKBP-like"/>
    <property type="match status" value="1"/>
</dbReference>
<feature type="domain" description="PPIase FKBP-type" evidence="7">
    <location>
        <begin position="81"/>
        <end position="167"/>
    </location>
</feature>
<dbReference type="AlphaFoldDB" id="A0A382ES50"/>
<evidence type="ECO:0000259" key="7">
    <source>
        <dbReference type="PROSITE" id="PS50059"/>
    </source>
</evidence>
<dbReference type="PANTHER" id="PTHR43811:SF19">
    <property type="entry name" value="39 KDA FK506-BINDING NUCLEAR PROTEIN"/>
    <property type="match status" value="1"/>
</dbReference>
<keyword evidence="4" id="KW-0413">Isomerase</keyword>
<feature type="transmembrane region" description="Helical" evidence="6">
    <location>
        <begin position="6"/>
        <end position="23"/>
    </location>
</feature>
<accession>A0A382ES50</accession>
<dbReference type="FunFam" id="3.10.50.40:FF:000006">
    <property type="entry name" value="Peptidyl-prolyl cis-trans isomerase"/>
    <property type="match status" value="1"/>
</dbReference>
<name>A0A382ES50_9ZZZZ</name>
<feature type="region of interest" description="Disordered" evidence="5">
    <location>
        <begin position="33"/>
        <end position="57"/>
    </location>
</feature>
<keyword evidence="6" id="KW-0472">Membrane</keyword>
<dbReference type="Pfam" id="PF00254">
    <property type="entry name" value="FKBP_C"/>
    <property type="match status" value="1"/>
</dbReference>
<feature type="compositionally biased region" description="Polar residues" evidence="5">
    <location>
        <begin position="36"/>
        <end position="57"/>
    </location>
</feature>
<feature type="non-terminal residue" evidence="8">
    <location>
        <position position="1"/>
    </location>
</feature>
<organism evidence="8">
    <name type="scientific">marine metagenome</name>
    <dbReference type="NCBI Taxonomy" id="408172"/>
    <lineage>
        <taxon>unclassified sequences</taxon>
        <taxon>metagenomes</taxon>
        <taxon>ecological metagenomes</taxon>
    </lineage>
</organism>